<feature type="compositionally biased region" description="Pro residues" evidence="1">
    <location>
        <begin position="259"/>
        <end position="274"/>
    </location>
</feature>
<evidence type="ECO:0000313" key="5">
    <source>
        <dbReference type="Proteomes" id="UP001235939"/>
    </source>
</evidence>
<organism evidence="4 5">
    <name type="scientific">Cordylochernes scorpioides</name>
    <dbReference type="NCBI Taxonomy" id="51811"/>
    <lineage>
        <taxon>Eukaryota</taxon>
        <taxon>Metazoa</taxon>
        <taxon>Ecdysozoa</taxon>
        <taxon>Arthropoda</taxon>
        <taxon>Chelicerata</taxon>
        <taxon>Arachnida</taxon>
        <taxon>Pseudoscorpiones</taxon>
        <taxon>Cheliferoidea</taxon>
        <taxon>Chernetidae</taxon>
        <taxon>Cordylochernes</taxon>
    </lineage>
</organism>
<dbReference type="InterPro" id="IPR056953">
    <property type="entry name" value="CUT_N"/>
</dbReference>
<feature type="domain" description="Apple" evidence="2">
    <location>
        <begin position="311"/>
        <end position="398"/>
    </location>
</feature>
<dbReference type="Gene3D" id="3.50.4.10">
    <property type="entry name" value="Hepatocyte Growth Factor"/>
    <property type="match status" value="6"/>
</dbReference>
<feature type="domain" description="Apple" evidence="2">
    <location>
        <begin position="788"/>
        <end position="868"/>
    </location>
</feature>
<feature type="domain" description="Apple" evidence="2">
    <location>
        <begin position="499"/>
        <end position="577"/>
    </location>
</feature>
<feature type="region of interest" description="Disordered" evidence="1">
    <location>
        <begin position="259"/>
        <end position="279"/>
    </location>
</feature>
<feature type="domain" description="Apple" evidence="2">
    <location>
        <begin position="699"/>
        <end position="781"/>
    </location>
</feature>
<dbReference type="InterPro" id="IPR052774">
    <property type="entry name" value="Celegans_DevNeuronal_Protein"/>
</dbReference>
<dbReference type="SMART" id="SM00473">
    <property type="entry name" value="PAN_AP"/>
    <property type="match status" value="8"/>
</dbReference>
<sequence length="1126" mass="125405">MLRSAVLTPVSITQQSALGVTLDCRRHCQTLGGECPAFSVNYYGVRCAALDRNSNGKIRDLVPRDGENYFEKICMKGPAATRCQTKAWAFERAFGYQLAEEFYEKTVGSVETRQACEQLCLEETDFTCRSASYEEDSTSCRLSREDRRSQPQRFVRTGNPRLNYLENQCVQARTDCAFVQSPNAYPTYTDVVETSGITSQASCEDFCTNYGVFNCRAFAYYSSNSQCFLSGDDKISAGGMAALQSRPGLAYFERTCEAPPPPDQLASTPPPPSPLESSLTTAAARPYFRPQVPHLNEQVLCKLACMAALRCNPTEKMAFAKVPGYDLTGVTPEVLYQGDLRTPAVTEDCFRRCDPAFSCHAFVLDYERRTCTRPRAQAANHLPEIRPTLGRTYFEAICVPCCGRAAFLQCPLLWVLERHLDLELSGVSARDVLQFVTLADCERRCLEERRFSCRAANYHFPQRECRLHSEDRSAPVARLAPARGVIYIENQCTVDASLCGYQRAELGFQMIYVDRVAPGTVTSTQCEQACSLEQAFRCRSYTFLPGGGCLLSGDNRDTTPTLALTRRPGAFYVERACQFSGGVTPPLAPPTTAKPPVVTLPPAAGCTFEQYTYEKVVGMDFHGARRTSFRTSAPVGVLSECQAECQRLGPLCSAFSIHYGAPLHSCFLLDLAARETRPALVASPGSAYFEKVCLRESHCGRLYAFERVPGYELRETPIREVPDVPLRNLCEDLCLRDPGPCKSANFFPLRRLCRLYYENRRTRPLNYQPASEEVDYLENLCIPAPPTCEYTPRDDHFFPYVDRVVGAFSAEECRRMCDAERTFACRSANFEPVTRECGLSGADTGSVPEGSSALQYRRATQYSEQGSCEQGRSPTSVLSTVRVILYYAPYIQSMASKQYSVSPVWPVTVQCNQQDMVLTLKFAGPFKGRIYAKGNPIQCFLVGNGQTSMQFPISLGPRCGTKHEVGAPRNQTNHVLIPGEQPGERFSNEVVIQQHPVIVTESDRTIRVACSFQTNERMYTMGSSFLSQGMEVTTRFQLPIHSVVTNTAPPPNVLMKVVDRGGREARSVGLGDELTLRIEMLEPSELSDSSRESLPGHGQVCGRYLRALRPEPLRQERQRGVALPHR</sequence>
<dbReference type="InterPro" id="IPR003609">
    <property type="entry name" value="Pan_app"/>
</dbReference>
<evidence type="ECO:0000259" key="3">
    <source>
        <dbReference type="PROSITE" id="PS51034"/>
    </source>
</evidence>
<reference evidence="4 5" key="1">
    <citation type="submission" date="2022-01" db="EMBL/GenBank/DDBJ databases">
        <title>A chromosomal length assembly of Cordylochernes scorpioides.</title>
        <authorList>
            <person name="Zeh D."/>
            <person name="Zeh J."/>
        </authorList>
    </citation>
    <scope>NUCLEOTIDE SEQUENCE [LARGE SCALE GENOMIC DNA]</scope>
    <source>
        <strain evidence="4">IN4F17</strain>
        <tissue evidence="4">Whole Body</tissue>
    </source>
</reference>
<evidence type="ECO:0000256" key="1">
    <source>
        <dbReference type="SAM" id="MobiDB-lite"/>
    </source>
</evidence>
<feature type="domain" description="ZP" evidence="3">
    <location>
        <begin position="910"/>
        <end position="1126"/>
    </location>
</feature>
<dbReference type="InterPro" id="IPR001507">
    <property type="entry name" value="ZP_dom"/>
</dbReference>
<accession>A0ABY6K1I6</accession>
<dbReference type="Pfam" id="PF25057">
    <property type="entry name" value="CUT_N"/>
    <property type="match status" value="1"/>
</dbReference>
<proteinExistence type="predicted"/>
<evidence type="ECO:0008006" key="6">
    <source>
        <dbReference type="Google" id="ProtNLM"/>
    </source>
</evidence>
<protein>
    <recommendedName>
        <fullName evidence="6">PAN domain-containing protein</fullName>
    </recommendedName>
</protein>
<name>A0ABY6K1I6_9ARAC</name>
<evidence type="ECO:0000259" key="2">
    <source>
        <dbReference type="PROSITE" id="PS50948"/>
    </source>
</evidence>
<dbReference type="PROSITE" id="PS51034">
    <property type="entry name" value="ZP_2"/>
    <property type="match status" value="1"/>
</dbReference>
<dbReference type="EMBL" id="CP092864">
    <property type="protein sequence ID" value="UYV62303.1"/>
    <property type="molecule type" value="Genomic_DNA"/>
</dbReference>
<dbReference type="Proteomes" id="UP001235939">
    <property type="component" value="Chromosome 02"/>
</dbReference>
<evidence type="ECO:0000313" key="4">
    <source>
        <dbReference type="EMBL" id="UYV62303.1"/>
    </source>
</evidence>
<feature type="domain" description="Apple" evidence="2">
    <location>
        <begin position="410"/>
        <end position="492"/>
    </location>
</feature>
<dbReference type="Pfam" id="PF00024">
    <property type="entry name" value="PAN_1"/>
    <property type="match status" value="6"/>
</dbReference>
<dbReference type="PANTHER" id="PTHR47327">
    <property type="entry name" value="FI18240P1-RELATED"/>
    <property type="match status" value="1"/>
</dbReference>
<dbReference type="PROSITE" id="PS50948">
    <property type="entry name" value="PAN"/>
    <property type="match status" value="8"/>
</dbReference>
<feature type="domain" description="Apple" evidence="2">
    <location>
        <begin position="83"/>
        <end position="169"/>
    </location>
</feature>
<dbReference type="CDD" id="cd01099">
    <property type="entry name" value="PAN_AP_HGF"/>
    <property type="match status" value="4"/>
</dbReference>
<gene>
    <name evidence="4" type="ORF">LAZ67_2000066</name>
</gene>
<feature type="domain" description="Apple" evidence="2">
    <location>
        <begin position="176"/>
        <end position="256"/>
    </location>
</feature>
<dbReference type="SUPFAM" id="SSF57414">
    <property type="entry name" value="Hairpin loop containing domain-like"/>
    <property type="match status" value="7"/>
</dbReference>
<feature type="domain" description="Apple" evidence="2">
    <location>
        <begin position="606"/>
        <end position="693"/>
    </location>
</feature>
<keyword evidence="5" id="KW-1185">Reference proteome</keyword>
<dbReference type="PANTHER" id="PTHR47327:SF1">
    <property type="entry name" value="RE15579P"/>
    <property type="match status" value="1"/>
</dbReference>